<dbReference type="CDD" id="cd02002">
    <property type="entry name" value="TPP_BFDC"/>
    <property type="match status" value="1"/>
</dbReference>
<dbReference type="GO" id="GO:0030976">
    <property type="term" value="F:thiamine pyrophosphate binding"/>
    <property type="evidence" value="ECO:0007669"/>
    <property type="project" value="InterPro"/>
</dbReference>
<evidence type="ECO:0000313" key="10">
    <source>
        <dbReference type="Proteomes" id="UP000193450"/>
    </source>
</evidence>
<gene>
    <name evidence="9" type="ORF">BST96_04355</name>
</gene>
<feature type="region of interest" description="Disordered" evidence="5">
    <location>
        <begin position="414"/>
        <end position="433"/>
    </location>
</feature>
<evidence type="ECO:0000256" key="1">
    <source>
        <dbReference type="ARBA" id="ARBA00001964"/>
    </source>
</evidence>
<dbReference type="InterPro" id="IPR011766">
    <property type="entry name" value="TPP_enzyme_TPP-bd"/>
</dbReference>
<dbReference type="InterPro" id="IPR012000">
    <property type="entry name" value="Thiamin_PyroP_enz_cen_dom"/>
</dbReference>
<sequence length="645" mass="71123">MTDSTVQTIVKQLLDGQLSRRGFGKALMALGFSTAAADSLGNMVSDSSTTTTAPEPLPRSGKVVEGTGADILIETLLAADVEYIFATTATGMSALFDALALRPQIKFVLALQEGQAAAMAHGYELASGKTAALFLPGVAVPNAMNNLYNAWKDRSAIAVFSDAQATTYRGRNQFQQMDDWLEPMKQFTKWAWEIHHIERVSEFTRRALKMANTPPGGPVHIRYPRNVLDVGGQKQTVYPQSLFRVDVNLPPKQDLIEQTAQMLLAANKPFINVGHEVTRAGAVNDVIELAEMLGAPVSQGYSVYGDFPFNHKLFAGFYGPGAPRGVFSSDVFLNLGSEMPSWGIIAPPPPKKAKIIHARVEYGDIGNIHPTDLAIAGGMKEIIVAIKDTLRTLISEQELAAIAQPRLEKEEGKFNRRKEKRWQKAQPDWNASPMSWDRVGHELEQQLEQDAIIVSELNNRTPLKWLNFAQDKKRLIGQTTGFALGWGVGAAMGVKVAEPDKQVVCLLGDGGFLFGQSETLWMAARHEIPITIVIFDNEAYDGERERIYQFSPLAKDKQRRHLWKDISCYLGDPPVDFVKLSESFGVEAEQVIQPDDMAKALGRAKKANRDGRAYLIAAKIMQQGKGANENWHPGISIADKREKKV</sequence>
<dbReference type="InterPro" id="IPR012001">
    <property type="entry name" value="Thiamin_PyroP_enz_TPP-bd_dom"/>
</dbReference>
<dbReference type="Pfam" id="PF00205">
    <property type="entry name" value="TPP_enzyme_M"/>
    <property type="match status" value="1"/>
</dbReference>
<dbReference type="AlphaFoldDB" id="A0A1X9N5N3"/>
<feature type="domain" description="Thiamine pyrophosphate enzyme TPP-binding" evidence="7">
    <location>
        <begin position="472"/>
        <end position="610"/>
    </location>
</feature>
<dbReference type="Pfam" id="PF02776">
    <property type="entry name" value="TPP_enzyme_N"/>
    <property type="match status" value="1"/>
</dbReference>
<dbReference type="PANTHER" id="PTHR18968">
    <property type="entry name" value="THIAMINE PYROPHOSPHATE ENZYMES"/>
    <property type="match status" value="1"/>
</dbReference>
<feature type="domain" description="Thiamine pyrophosphate enzyme N-terminal TPP-binding" evidence="8">
    <location>
        <begin position="67"/>
        <end position="178"/>
    </location>
</feature>
<comment type="cofactor">
    <cofactor evidence="1">
        <name>thiamine diphosphate</name>
        <dbReference type="ChEBI" id="CHEBI:58937"/>
    </cofactor>
</comment>
<dbReference type="RefSeq" id="WP_085757521.1">
    <property type="nucleotide sequence ID" value="NZ_CP019343.1"/>
</dbReference>
<dbReference type="GO" id="GO:0009099">
    <property type="term" value="P:L-valine biosynthetic process"/>
    <property type="evidence" value="ECO:0007669"/>
    <property type="project" value="TreeGrafter"/>
</dbReference>
<dbReference type="Gene3D" id="3.40.50.1220">
    <property type="entry name" value="TPP-binding domain"/>
    <property type="match status" value="1"/>
</dbReference>
<dbReference type="InterPro" id="IPR045229">
    <property type="entry name" value="TPP_enz"/>
</dbReference>
<comment type="similarity">
    <text evidence="2 4">Belongs to the TPP enzyme family.</text>
</comment>
<dbReference type="GO" id="GO:0003984">
    <property type="term" value="F:acetolactate synthase activity"/>
    <property type="evidence" value="ECO:0007669"/>
    <property type="project" value="TreeGrafter"/>
</dbReference>
<evidence type="ECO:0000313" key="9">
    <source>
        <dbReference type="EMBL" id="ARN73410.1"/>
    </source>
</evidence>
<dbReference type="Pfam" id="PF02775">
    <property type="entry name" value="TPP_enzyme_C"/>
    <property type="match status" value="1"/>
</dbReference>
<evidence type="ECO:0000259" key="8">
    <source>
        <dbReference type="Pfam" id="PF02776"/>
    </source>
</evidence>
<dbReference type="STRING" id="716816.BST96_04355"/>
<dbReference type="KEGG" id="osg:BST96_04355"/>
<dbReference type="OrthoDB" id="9785953at2"/>
<proteinExistence type="inferred from homology"/>
<evidence type="ECO:0000256" key="4">
    <source>
        <dbReference type="RuleBase" id="RU362132"/>
    </source>
</evidence>
<dbReference type="EMBL" id="CP019343">
    <property type="protein sequence ID" value="ARN73410.1"/>
    <property type="molecule type" value="Genomic_DNA"/>
</dbReference>
<reference evidence="9 10" key="1">
    <citation type="submission" date="2016-11" db="EMBL/GenBank/DDBJ databases">
        <title>Trade-off between light-utilization and light-protection in marine flavobacteria.</title>
        <authorList>
            <person name="Kumagai Y."/>
        </authorList>
    </citation>
    <scope>NUCLEOTIDE SEQUENCE [LARGE SCALE GENOMIC DNA]</scope>
    <source>
        <strain evidence="9 10">NBRC 107125</strain>
    </source>
</reference>
<dbReference type="GO" id="GO:0009097">
    <property type="term" value="P:isoleucine biosynthetic process"/>
    <property type="evidence" value="ECO:0007669"/>
    <property type="project" value="TreeGrafter"/>
</dbReference>
<dbReference type="PROSITE" id="PS00187">
    <property type="entry name" value="TPP_ENZYMES"/>
    <property type="match status" value="1"/>
</dbReference>
<dbReference type="SUPFAM" id="SSF52467">
    <property type="entry name" value="DHS-like NAD/FAD-binding domain"/>
    <property type="match status" value="1"/>
</dbReference>
<dbReference type="InterPro" id="IPR029061">
    <property type="entry name" value="THDP-binding"/>
</dbReference>
<dbReference type="GO" id="GO:0005948">
    <property type="term" value="C:acetolactate synthase complex"/>
    <property type="evidence" value="ECO:0007669"/>
    <property type="project" value="TreeGrafter"/>
</dbReference>
<evidence type="ECO:0000259" key="7">
    <source>
        <dbReference type="Pfam" id="PF02775"/>
    </source>
</evidence>
<dbReference type="CDD" id="cd07035">
    <property type="entry name" value="TPP_PYR_POX_like"/>
    <property type="match status" value="1"/>
</dbReference>
<evidence type="ECO:0000256" key="5">
    <source>
        <dbReference type="SAM" id="MobiDB-lite"/>
    </source>
</evidence>
<dbReference type="Proteomes" id="UP000193450">
    <property type="component" value="Chromosome"/>
</dbReference>
<evidence type="ECO:0000256" key="3">
    <source>
        <dbReference type="ARBA" id="ARBA00023052"/>
    </source>
</evidence>
<dbReference type="InterPro" id="IPR029035">
    <property type="entry name" value="DHS-like_NAD/FAD-binding_dom"/>
</dbReference>
<evidence type="ECO:0000259" key="6">
    <source>
        <dbReference type="Pfam" id="PF00205"/>
    </source>
</evidence>
<accession>A0A1X9N5N3</accession>
<dbReference type="GO" id="GO:0000287">
    <property type="term" value="F:magnesium ion binding"/>
    <property type="evidence" value="ECO:0007669"/>
    <property type="project" value="InterPro"/>
</dbReference>
<dbReference type="SUPFAM" id="SSF52518">
    <property type="entry name" value="Thiamin diphosphate-binding fold (THDP-binding)"/>
    <property type="match status" value="2"/>
</dbReference>
<organism evidence="9 10">
    <name type="scientific">Oceanicoccus sagamiensis</name>
    <dbReference type="NCBI Taxonomy" id="716816"/>
    <lineage>
        <taxon>Bacteria</taxon>
        <taxon>Pseudomonadati</taxon>
        <taxon>Pseudomonadota</taxon>
        <taxon>Gammaproteobacteria</taxon>
        <taxon>Cellvibrionales</taxon>
        <taxon>Spongiibacteraceae</taxon>
        <taxon>Oceanicoccus</taxon>
    </lineage>
</organism>
<dbReference type="GO" id="GO:0050660">
    <property type="term" value="F:flavin adenine dinucleotide binding"/>
    <property type="evidence" value="ECO:0007669"/>
    <property type="project" value="TreeGrafter"/>
</dbReference>
<name>A0A1X9N5N3_9GAMM</name>
<dbReference type="InterPro" id="IPR000399">
    <property type="entry name" value="TPP-bd_CS"/>
</dbReference>
<dbReference type="Gene3D" id="3.40.50.970">
    <property type="match status" value="2"/>
</dbReference>
<dbReference type="PANTHER" id="PTHR18968:SF13">
    <property type="entry name" value="ACETOLACTATE SYNTHASE CATALYTIC SUBUNIT, MITOCHONDRIAL"/>
    <property type="match status" value="1"/>
</dbReference>
<protein>
    <recommendedName>
        <fullName evidence="11">Thiamine pyrophosphate-binding protein</fullName>
    </recommendedName>
</protein>
<evidence type="ECO:0000256" key="2">
    <source>
        <dbReference type="ARBA" id="ARBA00007812"/>
    </source>
</evidence>
<evidence type="ECO:0008006" key="11">
    <source>
        <dbReference type="Google" id="ProtNLM"/>
    </source>
</evidence>
<keyword evidence="3 4" id="KW-0786">Thiamine pyrophosphate</keyword>
<feature type="domain" description="Thiamine pyrophosphate enzyme central" evidence="6">
    <location>
        <begin position="256"/>
        <end position="385"/>
    </location>
</feature>
<keyword evidence="10" id="KW-1185">Reference proteome</keyword>